<organism evidence="2 3">
    <name type="scientific">Orientia tsutsugamushi str. TA716</name>
    <dbReference type="NCBI Taxonomy" id="1359175"/>
    <lineage>
        <taxon>Bacteria</taxon>
        <taxon>Pseudomonadati</taxon>
        <taxon>Pseudomonadota</taxon>
        <taxon>Alphaproteobacteria</taxon>
        <taxon>Rickettsiales</taxon>
        <taxon>Rickettsiaceae</taxon>
        <taxon>Rickettsieae</taxon>
        <taxon>Orientia</taxon>
    </lineage>
</organism>
<name>A0A0F3NRB5_ORITS</name>
<gene>
    <name evidence="2" type="ORF">OTSTA716_2626</name>
</gene>
<evidence type="ECO:0000256" key="1">
    <source>
        <dbReference type="SAM" id="Phobius"/>
    </source>
</evidence>
<keyword evidence="1" id="KW-0472">Membrane</keyword>
<accession>A0A0F3NRB5</accession>
<feature type="transmembrane region" description="Helical" evidence="1">
    <location>
        <begin position="206"/>
        <end position="230"/>
    </location>
</feature>
<dbReference type="RefSeq" id="WP_155379187.1">
    <property type="nucleotide sequence ID" value="NZ_LAOA01000192.1"/>
</dbReference>
<proteinExistence type="predicted"/>
<dbReference type="AlphaFoldDB" id="A0A0F3NRB5"/>
<dbReference type="Proteomes" id="UP000033671">
    <property type="component" value="Unassembled WGS sequence"/>
</dbReference>
<keyword evidence="1" id="KW-1133">Transmembrane helix</keyword>
<keyword evidence="1" id="KW-0812">Transmembrane</keyword>
<evidence type="ECO:0000313" key="2">
    <source>
        <dbReference type="EMBL" id="KJV70306.1"/>
    </source>
</evidence>
<dbReference type="EMBL" id="LAOA01000192">
    <property type="protein sequence ID" value="KJV70306.1"/>
    <property type="molecule type" value="Genomic_DNA"/>
</dbReference>
<sequence>MNPFSIAAAKALSFVTQSMSDAVECVNKIMLNSVSANCNVTTFRKIPPADSLFASTHSILVCDSTKVDPYMLLRNTLDSIRMFGITYNPDRLHECTGHEVLTSSNTISCEKNELLYEHNVPNYDDSIQNTVVRYCISSCKIINCNLGKLKEFCAGMGRDNYDNTTYSKATFDDITVSSSVNFVNVTTSPEEENFFTSAPETVAGGIVSWMTVPTIVLAASGFIALSLYGIHRLCSQKNKTSSLPVNSVDVGTNANTSVKNLNDEQAHLYEDPQTCI</sequence>
<dbReference type="PATRIC" id="fig|1359175.3.peg.1214"/>
<comment type="caution">
    <text evidence="2">The sequence shown here is derived from an EMBL/GenBank/DDBJ whole genome shotgun (WGS) entry which is preliminary data.</text>
</comment>
<protein>
    <submittedName>
        <fullName evidence="2">Uncharacterized protein</fullName>
    </submittedName>
</protein>
<evidence type="ECO:0000313" key="3">
    <source>
        <dbReference type="Proteomes" id="UP000033671"/>
    </source>
</evidence>
<reference evidence="2 3" key="1">
    <citation type="submission" date="2015-01" db="EMBL/GenBank/DDBJ databases">
        <title>Genome Sequencing of Rickettsiales.</title>
        <authorList>
            <person name="Daugherty S.C."/>
            <person name="Su Q."/>
            <person name="Abolude K."/>
            <person name="Beier-Sexton M."/>
            <person name="Carlyon J.A."/>
            <person name="Carter R."/>
            <person name="Day N.P."/>
            <person name="Dumler S.J."/>
            <person name="Dyachenko V."/>
            <person name="Godinez A."/>
            <person name="Kurtti T.J."/>
            <person name="Lichay M."/>
            <person name="Mullins K.E."/>
            <person name="Ott S."/>
            <person name="Pappas-Brown V."/>
            <person name="Paris D.H."/>
            <person name="Patel P."/>
            <person name="Richards A.L."/>
            <person name="Sadzewicz L."/>
            <person name="Sears K."/>
            <person name="Seidman D."/>
            <person name="Sengamalay N."/>
            <person name="Stenos J."/>
            <person name="Tallon L.J."/>
            <person name="Vincent G."/>
            <person name="Fraser C.M."/>
            <person name="Munderloh U."/>
            <person name="Dunning-Hotopp J.C."/>
        </authorList>
    </citation>
    <scope>NUCLEOTIDE SEQUENCE [LARGE SCALE GENOMIC DNA]</scope>
    <source>
        <strain evidence="2 3">TA716</strain>
    </source>
</reference>